<reference evidence="4 5" key="1">
    <citation type="journal article" date="2020" name="Front. Microbiol.">
        <title>Single-cell genomics of novel Actinobacteria with the Wood-Ljungdahl pathway discovered in a serpentinizing system.</title>
        <authorList>
            <person name="Merino N."/>
            <person name="Kawai M."/>
            <person name="Boyd E.S."/>
            <person name="Colman D.R."/>
            <person name="McGlynn S.E."/>
            <person name="Nealson K.H."/>
            <person name="Kurokawa K."/>
            <person name="Hongoh Y."/>
        </authorList>
    </citation>
    <scope>NUCLEOTIDE SEQUENCE [LARGE SCALE GENOMIC DNA]</scope>
    <source>
        <strain evidence="2 5">S34</strain>
        <strain evidence="3 4">S47</strain>
    </source>
</reference>
<evidence type="ECO:0000313" key="5">
    <source>
        <dbReference type="Proteomes" id="UP000588083"/>
    </source>
</evidence>
<dbReference type="Proteomes" id="UP000588083">
    <property type="component" value="Unassembled WGS sequence"/>
</dbReference>
<organism evidence="3 4">
    <name type="scientific">Candidatus Hakubella thermalkaliphila</name>
    <dbReference type="NCBI Taxonomy" id="2754717"/>
    <lineage>
        <taxon>Bacteria</taxon>
        <taxon>Bacillati</taxon>
        <taxon>Actinomycetota</taxon>
        <taxon>Actinomycetota incertae sedis</taxon>
        <taxon>Candidatus Hakubellales</taxon>
        <taxon>Candidatus Hakubellaceae</taxon>
        <taxon>Candidatus Hakubella</taxon>
    </lineage>
</organism>
<comment type="caution">
    <text evidence="3">The sequence shown here is derived from an EMBL/GenBank/DDBJ whole genome shotgun (WGS) entry which is preliminary data.</text>
</comment>
<dbReference type="PIRSF" id="PIRSF020217">
    <property type="entry name" value="UCP020217"/>
    <property type="match status" value="1"/>
</dbReference>
<dbReference type="InterPro" id="IPR041633">
    <property type="entry name" value="Polbeta"/>
</dbReference>
<evidence type="ECO:0000313" key="3">
    <source>
        <dbReference type="EMBL" id="GFP40169.1"/>
    </source>
</evidence>
<evidence type="ECO:0000259" key="1">
    <source>
        <dbReference type="Pfam" id="PF18765"/>
    </source>
</evidence>
<dbReference type="InterPro" id="IPR024700">
    <property type="entry name" value="UCP020217"/>
</dbReference>
<protein>
    <recommendedName>
        <fullName evidence="1">Polymerase beta nucleotidyltransferase domain-containing protein</fullName>
    </recommendedName>
</protein>
<gene>
    <name evidence="2" type="ORF">HKBW3S34_01797</name>
    <name evidence="3" type="ORF">HKBW3S47_01866</name>
</gene>
<evidence type="ECO:0000313" key="2">
    <source>
        <dbReference type="EMBL" id="GFP30878.1"/>
    </source>
</evidence>
<feature type="domain" description="Polymerase beta nucleotidyltransferase" evidence="1">
    <location>
        <begin position="46"/>
        <end position="125"/>
    </location>
</feature>
<dbReference type="SUPFAM" id="SSF81301">
    <property type="entry name" value="Nucleotidyltransferase"/>
    <property type="match status" value="1"/>
</dbReference>
<dbReference type="Gene3D" id="3.30.460.10">
    <property type="entry name" value="Beta Polymerase, domain 2"/>
    <property type="match status" value="1"/>
</dbReference>
<dbReference type="AlphaFoldDB" id="A0A6V8Q5X2"/>
<proteinExistence type="predicted"/>
<dbReference type="EMBL" id="BLRZ01000116">
    <property type="protein sequence ID" value="GFP30878.1"/>
    <property type="molecule type" value="Genomic_DNA"/>
</dbReference>
<dbReference type="Pfam" id="PF18765">
    <property type="entry name" value="Polbeta"/>
    <property type="match status" value="1"/>
</dbReference>
<dbReference type="EMBL" id="BLSD01000158">
    <property type="protein sequence ID" value="GFP40169.1"/>
    <property type="molecule type" value="Genomic_DNA"/>
</dbReference>
<name>A0A6V8Q5X2_9ACTN</name>
<keyword evidence="5" id="KW-1185">Reference proteome</keyword>
<dbReference type="Proteomes" id="UP000569018">
    <property type="component" value="Unassembled WGS sequence"/>
</dbReference>
<dbReference type="CDD" id="cd05403">
    <property type="entry name" value="NT_KNTase_like"/>
    <property type="match status" value="1"/>
</dbReference>
<accession>A0A6V8Q5X2</accession>
<dbReference type="InterPro" id="IPR043519">
    <property type="entry name" value="NT_sf"/>
</dbReference>
<sequence>MAKMASKLTAQELAEYRRGARARQEQEQRNLARRRERAWVLARRVATLLREQYGVTRVVVFGSLAQKGRFTRWSDVDIAAWGIRPEDTFQAMGAVMDLDSEIQVNLLDVETCRPSLLAAIEREGIDL</sequence>
<evidence type="ECO:0000313" key="4">
    <source>
        <dbReference type="Proteomes" id="UP000569018"/>
    </source>
</evidence>